<dbReference type="OrthoDB" id="1151084at2"/>
<dbReference type="Proteomes" id="UP000008898">
    <property type="component" value="Chromosome"/>
</dbReference>
<proteinExistence type="predicted"/>
<dbReference type="STRING" id="63186.ZOBELLIA_3295"/>
<dbReference type="RefSeq" id="WP_013994626.1">
    <property type="nucleotide sequence ID" value="NC_015844.1"/>
</dbReference>
<keyword evidence="3" id="KW-1185">Reference proteome</keyword>
<organism evidence="2 3">
    <name type="scientific">Zobellia galactanivorans (strain DSM 12802 / CCUG 47099 / CIP 106680 / NCIMB 13871 / Dsij)</name>
    <dbReference type="NCBI Taxonomy" id="63186"/>
    <lineage>
        <taxon>Bacteria</taxon>
        <taxon>Pseudomonadati</taxon>
        <taxon>Bacteroidota</taxon>
        <taxon>Flavobacteriia</taxon>
        <taxon>Flavobacteriales</taxon>
        <taxon>Flavobacteriaceae</taxon>
        <taxon>Zobellia</taxon>
    </lineage>
</organism>
<evidence type="ECO:0000313" key="2">
    <source>
        <dbReference type="EMBL" id="CAZ97433.1"/>
    </source>
</evidence>
<dbReference type="KEGG" id="zga:ZOBELLIA_3295"/>
<reference evidence="3" key="1">
    <citation type="submission" date="2009-07" db="EMBL/GenBank/DDBJ databases">
        <title>Complete genome sequence of Zobellia galactanivorans Dsij.</title>
        <authorList>
            <consortium name="Genoscope - CEA"/>
        </authorList>
    </citation>
    <scope>NUCLEOTIDE SEQUENCE [LARGE SCALE GENOMIC DNA]</scope>
    <source>
        <strain evidence="3">DSM 12802 / CCUG 47099 / CIP 106680 / NCIMB 13871 / Dsij</strain>
    </source>
</reference>
<dbReference type="AlphaFoldDB" id="G0L7H5"/>
<keyword evidence="1" id="KW-0812">Transmembrane</keyword>
<gene>
    <name evidence="2" type="ordered locus">zobellia_3295</name>
</gene>
<feature type="transmembrane region" description="Helical" evidence="1">
    <location>
        <begin position="38"/>
        <end position="58"/>
    </location>
</feature>
<sequence>MIENRPIPSELQSQLDGESICFFVKADKEKTTRDLWRVIRGGLFWIVVVGGIFTSMVYELVLGQPTNLNIGHNNLTVSPDDLSPLYGFFTFGAIFMLPGLVFVLLGMYGFSKEGGYFLGTPHRLLRCNSWKEYSAHHWSDFLSETNIFYTNSKGNLILTLKEKLTTKKGKKKGNKSVKMAEIDYAREINKFCLEKISHANKTFKQ</sequence>
<feature type="transmembrane region" description="Helical" evidence="1">
    <location>
        <begin position="85"/>
        <end position="108"/>
    </location>
</feature>
<reference evidence="2 3" key="2">
    <citation type="journal article" date="2012" name="Environ. Microbiol.">
        <title>Characterization of the first alginolytic operons in a marine bacterium: from their emergence in marine Flavobacteriia to their independent transfers to marine Proteobacteria and human gut Bacteroides.</title>
        <authorList>
            <person name="Thomas F."/>
            <person name="Barbeyron T."/>
            <person name="Tonon T."/>
            <person name="Genicot S."/>
            <person name="Czjzek M."/>
            <person name="Michel G."/>
        </authorList>
    </citation>
    <scope>NUCLEOTIDE SEQUENCE [LARGE SCALE GENOMIC DNA]</scope>
    <source>
        <strain evidence="3">DSM 12802 / CCUG 47099 / CIP 106680 / NCIMB 13871 / Dsij</strain>
    </source>
</reference>
<evidence type="ECO:0000313" key="3">
    <source>
        <dbReference type="Proteomes" id="UP000008898"/>
    </source>
</evidence>
<protein>
    <submittedName>
        <fullName evidence="2">Hypothetical membrane protein</fullName>
    </submittedName>
</protein>
<dbReference type="EMBL" id="FP476056">
    <property type="protein sequence ID" value="CAZ97433.1"/>
    <property type="molecule type" value="Genomic_DNA"/>
</dbReference>
<evidence type="ECO:0000256" key="1">
    <source>
        <dbReference type="SAM" id="Phobius"/>
    </source>
</evidence>
<keyword evidence="1" id="KW-1133">Transmembrane helix</keyword>
<dbReference type="HOGENOM" id="CLU_1337093_0_0_10"/>
<accession>G0L7H5</accession>
<keyword evidence="1" id="KW-0472">Membrane</keyword>
<name>G0L7H5_ZOBGA</name>